<proteinExistence type="predicted"/>
<dbReference type="Proteomes" id="UP001642484">
    <property type="component" value="Unassembled WGS sequence"/>
</dbReference>
<name>A0ABP0MKR5_9DINO</name>
<gene>
    <name evidence="1" type="ORF">CCMP2556_LOCUS26312</name>
</gene>
<organism evidence="1 2">
    <name type="scientific">Durusdinium trenchii</name>
    <dbReference type="NCBI Taxonomy" id="1381693"/>
    <lineage>
        <taxon>Eukaryota</taxon>
        <taxon>Sar</taxon>
        <taxon>Alveolata</taxon>
        <taxon>Dinophyceae</taxon>
        <taxon>Suessiales</taxon>
        <taxon>Symbiodiniaceae</taxon>
        <taxon>Durusdinium</taxon>
    </lineage>
</organism>
<evidence type="ECO:0000313" key="1">
    <source>
        <dbReference type="EMBL" id="CAK9052062.1"/>
    </source>
</evidence>
<evidence type="ECO:0000313" key="2">
    <source>
        <dbReference type="Proteomes" id="UP001642484"/>
    </source>
</evidence>
<reference evidence="1 2" key="1">
    <citation type="submission" date="2024-02" db="EMBL/GenBank/DDBJ databases">
        <authorList>
            <person name="Chen Y."/>
            <person name="Shah S."/>
            <person name="Dougan E. K."/>
            <person name="Thang M."/>
            <person name="Chan C."/>
        </authorList>
    </citation>
    <scope>NUCLEOTIDE SEQUENCE [LARGE SCALE GENOMIC DNA]</scope>
</reference>
<accession>A0ABP0MKR5</accession>
<sequence>MPTKCAGIDGLACAFGLHGGALQTGGGYTRCVWCSADRMAKAVDTKPGRANLSKALKAMGAEQQQRALRRVPAGFRAAFEAMVARADYCPGVVGEACVFAEADAGRPVQLKGKQARCTFCDAEALTAACATAAGRDKLLPWLRRMAAASREKAVEERLGEEHRAYFRLALAGAPGRGLQRASRKRPAAAADTWAHVVGKRSSHTAPASASAKKKYRQEVLDDRARARRHFGLAGRAVRGEEVSNDTGLPPPKRSKLALDIYNWCCNTLWGMCRVCSSMVPMPLTPSRMSNSRPSPWATLSECSRCQAKVRCNAPVPEDVPEALRGLAPDSIQALALLEIDVGPEIRAAHNSGYRRQHATMARFFWHSRSSKDRIKDLVDEEQRTKALAARRFLLDADGCSYRKFETEHKKFLGKHPTADACSRRRRLAYIETPGLETAVWPHLFYQDSLCLTVVRSTDARRLGRAAGPTMEDFVHGNVASENEDAEEAGDDGQRHSIKRAYAALALSARIGYGSSYDVLHFAYDLFLWSALGAKKRTSLDYDIPMRVLMKGHSFSPLYWKAVHWGLIDLVRQLDYPKLFWTLSPYEWSFPYPPWILDEMSKELRGRLHLAVPESLHITHVLLQVVRGALAGQTGNKSKDPWRSHLLHALDSDGRPQSVHVFLRIEFQDGTRKAPTQDYHGSGRPHVHVLVFAPKEALRSMKLEESVFATLPEPLDENDPLPGIVEGSQLDRAGRSGWPLHMESSQWDSATDTLLLHRNRDNKAKGLRPYFLPVMEALRCHQDLQVSDDDGVLRSYVAKYVSKFSDSSQDEWLNDSAQGNAIAATVLCRYRPCEPELASGNGLSAPRAAGHISLLDFLRKTNRSGQIAAWLKKLHAASGSAETLESFATHFMVHGQQIVAADTLSKFNDNFFGQWLLLHVPFRRVEDFYEPIADKLALIPREHHNFAMAVLCEHPVAREMWSDPERFEAELRLEATTKSFMKTLLGMVAAHRTLVHKYLSGAADAAAEEAGREANQPAAVAAGPADHRFNRQQRHLQGRVDEAVDRYMAAKAAEHEEAAEPWVEDAYRNGKIFACTGGPGTGKTTVALACLQRVLELGARARG</sequence>
<dbReference type="InterPro" id="IPR027417">
    <property type="entry name" value="P-loop_NTPase"/>
</dbReference>
<comment type="caution">
    <text evidence="1">The sequence shown here is derived from an EMBL/GenBank/DDBJ whole genome shotgun (WGS) entry which is preliminary data.</text>
</comment>
<dbReference type="SUPFAM" id="SSF52540">
    <property type="entry name" value="P-loop containing nucleoside triphosphate hydrolases"/>
    <property type="match status" value="1"/>
</dbReference>
<dbReference type="EMBL" id="CAXAMN010018213">
    <property type="protein sequence ID" value="CAK9052062.1"/>
    <property type="molecule type" value="Genomic_DNA"/>
</dbReference>
<protein>
    <submittedName>
        <fullName evidence="1">Uncharacterized protein</fullName>
    </submittedName>
</protein>
<keyword evidence="2" id="KW-1185">Reference proteome</keyword>